<dbReference type="Proteomes" id="UP000635387">
    <property type="component" value="Unassembled WGS sequence"/>
</dbReference>
<name>A0ABQ3MD29_9PSEU</name>
<accession>A0ABQ3MD29</accession>
<evidence type="ECO:0000256" key="4">
    <source>
        <dbReference type="ARBA" id="ARBA00023033"/>
    </source>
</evidence>
<keyword evidence="4 6" id="KW-0503">Monooxygenase</keyword>
<dbReference type="PANTHER" id="PTHR47178:SF5">
    <property type="entry name" value="FAD-BINDING DOMAIN-CONTAINING PROTEIN"/>
    <property type="match status" value="1"/>
</dbReference>
<dbReference type="InterPro" id="IPR002938">
    <property type="entry name" value="FAD-bd"/>
</dbReference>
<keyword evidence="1" id="KW-0285">Flavoprotein</keyword>
<evidence type="ECO:0000259" key="5">
    <source>
        <dbReference type="Pfam" id="PF01494"/>
    </source>
</evidence>
<protein>
    <submittedName>
        <fullName evidence="6">Monooxygenase</fullName>
    </submittedName>
</protein>
<evidence type="ECO:0000256" key="1">
    <source>
        <dbReference type="ARBA" id="ARBA00022630"/>
    </source>
</evidence>
<dbReference type="Gene3D" id="3.50.50.60">
    <property type="entry name" value="FAD/NAD(P)-binding domain"/>
    <property type="match status" value="1"/>
</dbReference>
<organism evidence="6 7">
    <name type="scientific">Amycolatopsis oliviviridis</name>
    <dbReference type="NCBI Taxonomy" id="1471590"/>
    <lineage>
        <taxon>Bacteria</taxon>
        <taxon>Bacillati</taxon>
        <taxon>Actinomycetota</taxon>
        <taxon>Actinomycetes</taxon>
        <taxon>Pseudonocardiales</taxon>
        <taxon>Pseudonocardiaceae</taxon>
        <taxon>Amycolatopsis</taxon>
    </lineage>
</organism>
<feature type="domain" description="FAD-binding" evidence="5">
    <location>
        <begin position="327"/>
        <end position="384"/>
    </location>
</feature>
<keyword evidence="3" id="KW-0560">Oxidoreductase</keyword>
<evidence type="ECO:0000313" key="7">
    <source>
        <dbReference type="Proteomes" id="UP000635387"/>
    </source>
</evidence>
<dbReference type="PRINTS" id="PR00420">
    <property type="entry name" value="RNGMNOXGNASE"/>
</dbReference>
<evidence type="ECO:0000256" key="3">
    <source>
        <dbReference type="ARBA" id="ARBA00023002"/>
    </source>
</evidence>
<dbReference type="SUPFAM" id="SSF51905">
    <property type="entry name" value="FAD/NAD(P)-binding domain"/>
    <property type="match status" value="1"/>
</dbReference>
<reference evidence="7" key="1">
    <citation type="journal article" date="2019" name="Int. J. Syst. Evol. Microbiol.">
        <title>The Global Catalogue of Microorganisms (GCM) 10K type strain sequencing project: providing services to taxonomists for standard genome sequencing and annotation.</title>
        <authorList>
            <consortium name="The Broad Institute Genomics Platform"/>
            <consortium name="The Broad Institute Genome Sequencing Center for Infectious Disease"/>
            <person name="Wu L."/>
            <person name="Ma J."/>
        </authorList>
    </citation>
    <scope>NUCLEOTIDE SEQUENCE [LARGE SCALE GENOMIC DNA]</scope>
    <source>
        <strain evidence="7">CGMCC 4.7683</strain>
    </source>
</reference>
<evidence type="ECO:0000256" key="2">
    <source>
        <dbReference type="ARBA" id="ARBA00022827"/>
    </source>
</evidence>
<dbReference type="GO" id="GO:0004497">
    <property type="term" value="F:monooxygenase activity"/>
    <property type="evidence" value="ECO:0007669"/>
    <property type="project" value="UniProtKB-KW"/>
</dbReference>
<feature type="domain" description="FAD-binding" evidence="5">
    <location>
        <begin position="13"/>
        <end position="57"/>
    </location>
</feature>
<proteinExistence type="predicted"/>
<gene>
    <name evidence="6" type="ORF">GCM10017790_82310</name>
</gene>
<keyword evidence="2" id="KW-0274">FAD</keyword>
<dbReference type="Pfam" id="PF01494">
    <property type="entry name" value="FAD_binding_3"/>
    <property type="match status" value="2"/>
</dbReference>
<dbReference type="InterPro" id="IPR036188">
    <property type="entry name" value="FAD/NAD-bd_sf"/>
</dbReference>
<comment type="caution">
    <text evidence="6">The sequence shown here is derived from an EMBL/GenBank/DDBJ whole genome shotgun (WGS) entry which is preliminary data.</text>
</comment>
<sequence>MAPFSSPSPSTTAHVLVIGAGLGGLCLAQGLRRAGISTAVYERDASPVARAQGHRLHLDANGRRALAATLPPDLFALLGAMAGRPAPRVSGFDERLRPAGVFALDEDPVPDDVMPSHVVIDRRILRQVLLDGLDEVVEFGRRCVGHEADGDTVTAFFSDGGTARGTLLVAADGVGSVIRSQRLPHARVIDSGARLIYGRVPLTPALRAELPPAMSSVFNSVVGPGRRFLGIAPVEYRERPRAAAARLASRVELDPAEDSLAVMFGRRRESLGLSDEELLTASGERLREVVLGQLGGWHPLLRRVVADWDTSTLYPITVRGSVPVPPWPSSPVTLLGDAVHAMSPAAGAGANMALRDAAALSTSLARATPGTPLVDLVRDYERDMIEKGFDAVKRSSANGVRILGEDPLPE</sequence>
<evidence type="ECO:0000313" key="6">
    <source>
        <dbReference type="EMBL" id="GHH37685.1"/>
    </source>
</evidence>
<dbReference type="EMBL" id="BNAY01000016">
    <property type="protein sequence ID" value="GHH37685.1"/>
    <property type="molecule type" value="Genomic_DNA"/>
</dbReference>
<keyword evidence="7" id="KW-1185">Reference proteome</keyword>
<dbReference type="PANTHER" id="PTHR47178">
    <property type="entry name" value="MONOOXYGENASE, FAD-BINDING"/>
    <property type="match status" value="1"/>
</dbReference>